<dbReference type="InterPro" id="IPR009651">
    <property type="entry name" value="Met_g_lyase_put"/>
</dbReference>
<sequence>MSNVKLPEIPEKIAQFVDRAERDCLEAFARVEAVERANTRKIIRAFQQERVSGRHFAPTTGYGYDDIGRDALSNLFCHAMGTESALVRPQIASGTHALALCLYGVLRPGDILLSAAGKPYDTMEEVIGLSGEAGQGSLREFGIGYRQVDLLEDGSVDLEGVLRAMTPEVKLVLLQRSRGYDWRPSLSVREIDRVIAAIHEKSAEVCVMVDNCYGEFTDLREPQADLLAGSLIKNPGGGIAPTGGYIAGKKRFVDKVAFRLTSPGIGAEVGSYAGGYQPFYQGLFLAPHTVAQAVKSAILAARAFELAGFQVHPNFDSPRGDIIQAIRFEDPEKLIAFCQAIQACSPVDAEALPLPWDMPGYQHQVIMAAGTFVAGASIELSADAPIRPPYIAYLQGALTYAHGRMALEGALTTLAQKGMLSL</sequence>
<dbReference type="PANTHER" id="PTHR46658:SF1">
    <property type="entry name" value="CYS OR MET METABOLISM PYRIDOXAL-PHOSPHATE-DEPENDENT ENZYME"/>
    <property type="match status" value="1"/>
</dbReference>
<dbReference type="Gene3D" id="3.90.1150.60">
    <property type="entry name" value="Methioning gamme-lyase, C-terminal domain"/>
    <property type="match status" value="1"/>
</dbReference>
<dbReference type="InterPro" id="IPR015421">
    <property type="entry name" value="PyrdxlP-dep_Trfase_major"/>
</dbReference>
<reference evidence="1" key="2">
    <citation type="journal article" date="2021" name="PeerJ">
        <title>Extensive microbial diversity within the chicken gut microbiome revealed by metagenomics and culture.</title>
        <authorList>
            <person name="Gilroy R."/>
            <person name="Ravi A."/>
            <person name="Getino M."/>
            <person name="Pursley I."/>
            <person name="Horton D.L."/>
            <person name="Alikhan N.F."/>
            <person name="Baker D."/>
            <person name="Gharbi K."/>
            <person name="Hall N."/>
            <person name="Watson M."/>
            <person name="Adriaenssens E.M."/>
            <person name="Foster-Nyarko E."/>
            <person name="Jarju S."/>
            <person name="Secka A."/>
            <person name="Antonio M."/>
            <person name="Oren A."/>
            <person name="Chaudhuri R.R."/>
            <person name="La Ragione R."/>
            <person name="Hildebrand F."/>
            <person name="Pallen M.J."/>
        </authorList>
    </citation>
    <scope>NUCLEOTIDE SEQUENCE</scope>
    <source>
        <strain evidence="1">ChiHcec3-11533</strain>
    </source>
</reference>
<dbReference type="PANTHER" id="PTHR46658">
    <property type="entry name" value="CYS OR MET METABOLISM PYRIDOXAL-PHOSPHATE-DEPENDENT ENZYME"/>
    <property type="match status" value="1"/>
</dbReference>
<gene>
    <name evidence="1" type="ORF">IAB02_04530</name>
</gene>
<dbReference type="EMBL" id="DVMU01000099">
    <property type="protein sequence ID" value="HIU33807.1"/>
    <property type="molecule type" value="Genomic_DNA"/>
</dbReference>
<evidence type="ECO:0000313" key="1">
    <source>
        <dbReference type="EMBL" id="HIU33807.1"/>
    </source>
</evidence>
<evidence type="ECO:0000313" key="2">
    <source>
        <dbReference type="Proteomes" id="UP000824072"/>
    </source>
</evidence>
<organism evidence="1 2">
    <name type="scientific">Candidatus Pullichristensenella excrementigallinarum</name>
    <dbReference type="NCBI Taxonomy" id="2840907"/>
    <lineage>
        <taxon>Bacteria</taxon>
        <taxon>Bacillati</taxon>
        <taxon>Bacillota</taxon>
        <taxon>Clostridia</taxon>
        <taxon>Candidatus Pullichristensenella</taxon>
    </lineage>
</organism>
<dbReference type="AlphaFoldDB" id="A0A9D1LCL5"/>
<dbReference type="Gene3D" id="3.40.640.10">
    <property type="entry name" value="Type I PLP-dependent aspartate aminotransferase-like (Major domain)"/>
    <property type="match status" value="1"/>
</dbReference>
<name>A0A9D1LCL5_9FIRM</name>
<protein>
    <submittedName>
        <fullName evidence="1">Methionine gamma-lyase family protein</fullName>
    </submittedName>
</protein>
<proteinExistence type="predicted"/>
<reference evidence="1" key="1">
    <citation type="submission" date="2020-10" db="EMBL/GenBank/DDBJ databases">
        <authorList>
            <person name="Gilroy R."/>
        </authorList>
    </citation>
    <scope>NUCLEOTIDE SEQUENCE</scope>
    <source>
        <strain evidence="1">ChiHcec3-11533</strain>
    </source>
</reference>
<comment type="caution">
    <text evidence="1">The sequence shown here is derived from an EMBL/GenBank/DDBJ whole genome shotgun (WGS) entry which is preliminary data.</text>
</comment>
<dbReference type="InterPro" id="IPR015424">
    <property type="entry name" value="PyrdxlP-dep_Trfase"/>
</dbReference>
<dbReference type="SUPFAM" id="SSF53383">
    <property type="entry name" value="PLP-dependent transferases"/>
    <property type="match status" value="1"/>
</dbReference>
<dbReference type="Proteomes" id="UP000824072">
    <property type="component" value="Unassembled WGS sequence"/>
</dbReference>
<accession>A0A9D1LCL5</accession>
<dbReference type="Pfam" id="PF06838">
    <property type="entry name" value="Met_gamma_lyase"/>
    <property type="match status" value="1"/>
</dbReference>